<dbReference type="PANTHER" id="PTHR33647">
    <property type="entry name" value="OS01G0793900 PROTEIN"/>
    <property type="match status" value="1"/>
</dbReference>
<proteinExistence type="predicted"/>
<dbReference type="AlphaFoldDB" id="A0A059CFG5"/>
<evidence type="ECO:0000256" key="1">
    <source>
        <dbReference type="SAM" id="MobiDB-lite"/>
    </source>
</evidence>
<feature type="region of interest" description="Disordered" evidence="1">
    <location>
        <begin position="37"/>
        <end position="56"/>
    </location>
</feature>
<reference evidence="2" key="1">
    <citation type="submission" date="2013-07" db="EMBL/GenBank/DDBJ databases">
        <title>The genome of Eucalyptus grandis.</title>
        <authorList>
            <person name="Schmutz J."/>
            <person name="Hayes R."/>
            <person name="Myburg A."/>
            <person name="Tuskan G."/>
            <person name="Grattapaglia D."/>
            <person name="Rokhsar D.S."/>
        </authorList>
    </citation>
    <scope>NUCLEOTIDE SEQUENCE</scope>
    <source>
        <tissue evidence="2">Leaf extractions</tissue>
    </source>
</reference>
<name>A0A059CFG5_EUCGR</name>
<sequence>MGNCCTHESASTVWAGDDWESLLATGREEEERQALLLGDAAATPYGSTSSHGRREQVKIKITKKELRELLKKVDMQKLSPQDVVESLLTNASAGSHCCSAEKHHRPWRPALKSIPEVN</sequence>
<dbReference type="OrthoDB" id="610799at2759"/>
<dbReference type="OMA" id="CCTHESA"/>
<dbReference type="KEGG" id="egr:104442915"/>
<dbReference type="eggNOG" id="ENOG502SC78">
    <property type="taxonomic scope" value="Eukaryota"/>
</dbReference>
<dbReference type="Gramene" id="KCW76959">
    <property type="protein sequence ID" value="KCW76959"/>
    <property type="gene ID" value="EUGRSUZ_D01318"/>
</dbReference>
<dbReference type="EMBL" id="KK198756">
    <property type="protein sequence ID" value="KCW76959.1"/>
    <property type="molecule type" value="Genomic_DNA"/>
</dbReference>
<gene>
    <name evidence="2" type="ORF">EUGRSUZ_D01318</name>
</gene>
<organism evidence="2">
    <name type="scientific">Eucalyptus grandis</name>
    <name type="common">Flooded gum</name>
    <dbReference type="NCBI Taxonomy" id="71139"/>
    <lineage>
        <taxon>Eukaryota</taxon>
        <taxon>Viridiplantae</taxon>
        <taxon>Streptophyta</taxon>
        <taxon>Embryophyta</taxon>
        <taxon>Tracheophyta</taxon>
        <taxon>Spermatophyta</taxon>
        <taxon>Magnoliopsida</taxon>
        <taxon>eudicotyledons</taxon>
        <taxon>Gunneridae</taxon>
        <taxon>Pentapetalae</taxon>
        <taxon>rosids</taxon>
        <taxon>malvids</taxon>
        <taxon>Myrtales</taxon>
        <taxon>Myrtaceae</taxon>
        <taxon>Myrtoideae</taxon>
        <taxon>Eucalypteae</taxon>
        <taxon>Eucalyptus</taxon>
    </lineage>
</organism>
<dbReference type="InParanoid" id="A0A059CFG5"/>
<dbReference type="PANTHER" id="PTHR33647:SF10">
    <property type="entry name" value="DUF4228 DOMAIN-CONTAINING PROTEIN"/>
    <property type="match status" value="1"/>
</dbReference>
<evidence type="ECO:0000313" key="2">
    <source>
        <dbReference type="EMBL" id="KCW76959.1"/>
    </source>
</evidence>
<accession>A0A059CFG5</accession>
<protein>
    <submittedName>
        <fullName evidence="2">Uncharacterized protein</fullName>
    </submittedName>
</protein>